<dbReference type="SUPFAM" id="SSF57756">
    <property type="entry name" value="Retrovirus zinc finger-like domains"/>
    <property type="match status" value="1"/>
</dbReference>
<dbReference type="VEuPathDB" id="VectorBase:RSAN_040108"/>
<dbReference type="SUPFAM" id="SSF50630">
    <property type="entry name" value="Acid proteases"/>
    <property type="match status" value="1"/>
</dbReference>
<dbReference type="InterPro" id="IPR050951">
    <property type="entry name" value="Retrovirus_Pol_polyprotein"/>
</dbReference>
<dbReference type="GO" id="GO:0003676">
    <property type="term" value="F:nucleic acid binding"/>
    <property type="evidence" value="ECO:0007669"/>
    <property type="project" value="InterPro"/>
</dbReference>
<feature type="domain" description="CCHC-type" evidence="2">
    <location>
        <begin position="37"/>
        <end position="51"/>
    </location>
</feature>
<dbReference type="PANTHER" id="PTHR37984">
    <property type="entry name" value="PROTEIN CBG26694"/>
    <property type="match status" value="1"/>
</dbReference>
<accession>A0A9D4TBF9</accession>
<keyword evidence="1" id="KW-0863">Zinc-finger</keyword>
<dbReference type="PROSITE" id="PS50158">
    <property type="entry name" value="ZF_CCHC"/>
    <property type="match status" value="1"/>
</dbReference>
<reference evidence="3" key="2">
    <citation type="submission" date="2021-09" db="EMBL/GenBank/DDBJ databases">
        <authorList>
            <person name="Jia N."/>
            <person name="Wang J."/>
            <person name="Shi W."/>
            <person name="Du L."/>
            <person name="Sun Y."/>
            <person name="Zhan W."/>
            <person name="Jiang J."/>
            <person name="Wang Q."/>
            <person name="Zhang B."/>
            <person name="Ji P."/>
            <person name="Sakyi L.B."/>
            <person name="Cui X."/>
            <person name="Yuan T."/>
            <person name="Jiang B."/>
            <person name="Yang W."/>
            <person name="Lam T.T.-Y."/>
            <person name="Chang Q."/>
            <person name="Ding S."/>
            <person name="Wang X."/>
            <person name="Zhu J."/>
            <person name="Ruan X."/>
            <person name="Zhao L."/>
            <person name="Wei J."/>
            <person name="Que T."/>
            <person name="Du C."/>
            <person name="Cheng J."/>
            <person name="Dai P."/>
            <person name="Han X."/>
            <person name="Huang E."/>
            <person name="Gao Y."/>
            <person name="Liu J."/>
            <person name="Shao H."/>
            <person name="Ye R."/>
            <person name="Li L."/>
            <person name="Wei W."/>
            <person name="Wang X."/>
            <person name="Wang C."/>
            <person name="Huo Q."/>
            <person name="Li W."/>
            <person name="Guo W."/>
            <person name="Chen H."/>
            <person name="Chen S."/>
            <person name="Zhou L."/>
            <person name="Zhou L."/>
            <person name="Ni X."/>
            <person name="Tian J."/>
            <person name="Zhou Y."/>
            <person name="Sheng Y."/>
            <person name="Liu T."/>
            <person name="Pan Y."/>
            <person name="Xia L."/>
            <person name="Li J."/>
            <person name="Zhao F."/>
            <person name="Cao W."/>
        </authorList>
    </citation>
    <scope>NUCLEOTIDE SEQUENCE</scope>
    <source>
        <strain evidence="3">Rsan-2018</strain>
        <tissue evidence="3">Larvae</tissue>
    </source>
</reference>
<dbReference type="Gene3D" id="2.40.70.10">
    <property type="entry name" value="Acid Proteases"/>
    <property type="match status" value="1"/>
</dbReference>
<keyword evidence="4" id="KW-1185">Reference proteome</keyword>
<dbReference type="InterPro" id="IPR021109">
    <property type="entry name" value="Peptidase_aspartic_dom_sf"/>
</dbReference>
<dbReference type="InterPro" id="IPR001878">
    <property type="entry name" value="Znf_CCHC"/>
</dbReference>
<evidence type="ECO:0000259" key="2">
    <source>
        <dbReference type="PROSITE" id="PS50158"/>
    </source>
</evidence>
<keyword evidence="1" id="KW-0862">Zinc</keyword>
<keyword evidence="1" id="KW-0479">Metal-binding</keyword>
<dbReference type="PANTHER" id="PTHR37984:SF13">
    <property type="entry name" value="RIBONUCLEASE H"/>
    <property type="match status" value="1"/>
</dbReference>
<dbReference type="GO" id="GO:0008270">
    <property type="term" value="F:zinc ion binding"/>
    <property type="evidence" value="ECO:0007669"/>
    <property type="project" value="UniProtKB-KW"/>
</dbReference>
<dbReference type="InterPro" id="IPR036875">
    <property type="entry name" value="Znf_CCHC_sf"/>
</dbReference>
<gene>
    <name evidence="3" type="ORF">HPB52_019201</name>
</gene>
<organism evidence="3 4">
    <name type="scientific">Rhipicephalus sanguineus</name>
    <name type="common">Brown dog tick</name>
    <name type="synonym">Ixodes sanguineus</name>
    <dbReference type="NCBI Taxonomy" id="34632"/>
    <lineage>
        <taxon>Eukaryota</taxon>
        <taxon>Metazoa</taxon>
        <taxon>Ecdysozoa</taxon>
        <taxon>Arthropoda</taxon>
        <taxon>Chelicerata</taxon>
        <taxon>Arachnida</taxon>
        <taxon>Acari</taxon>
        <taxon>Parasitiformes</taxon>
        <taxon>Ixodida</taxon>
        <taxon>Ixodoidea</taxon>
        <taxon>Ixodidae</taxon>
        <taxon>Rhipicephalinae</taxon>
        <taxon>Rhipicephalus</taxon>
        <taxon>Rhipicephalus</taxon>
    </lineage>
</organism>
<proteinExistence type="predicted"/>
<protein>
    <recommendedName>
        <fullName evidence="2">CCHC-type domain-containing protein</fullName>
    </recommendedName>
</protein>
<sequence length="212" mass="22943">MAMEAAKKSAAEARGSDFAVSDVHKVQAEYLKTSKSCFRCGSPKHISEECPHVDAFCFNCDKKGRIERACRSGGKTWSRKKPEKNNVKMLTVASRKASTISLNGVSTAKLDPVTVQMTIDGVLLNMELDTGAAVSVMSTTQFRQLFPSAVLEPSTVKLRTYTGALVRPQGVPSVNVQHVEHPVRLPLYVVDHLYLAGSGCTPSGWSGRKSGT</sequence>
<comment type="caution">
    <text evidence="3">The sequence shown here is derived from an EMBL/GenBank/DDBJ whole genome shotgun (WGS) entry which is preliminary data.</text>
</comment>
<evidence type="ECO:0000256" key="1">
    <source>
        <dbReference type="PROSITE-ProRule" id="PRU00047"/>
    </source>
</evidence>
<evidence type="ECO:0000313" key="4">
    <source>
        <dbReference type="Proteomes" id="UP000821837"/>
    </source>
</evidence>
<dbReference type="SMART" id="SM00343">
    <property type="entry name" value="ZnF_C2HC"/>
    <property type="match status" value="2"/>
</dbReference>
<name>A0A9D4TBF9_RHISA</name>
<dbReference type="AlphaFoldDB" id="A0A9D4TBF9"/>
<evidence type="ECO:0000313" key="3">
    <source>
        <dbReference type="EMBL" id="KAH7984322.1"/>
    </source>
</evidence>
<dbReference type="Proteomes" id="UP000821837">
    <property type="component" value="Chromosome 1"/>
</dbReference>
<reference evidence="3" key="1">
    <citation type="journal article" date="2020" name="Cell">
        <title>Large-Scale Comparative Analyses of Tick Genomes Elucidate Their Genetic Diversity and Vector Capacities.</title>
        <authorList>
            <consortium name="Tick Genome and Microbiome Consortium (TIGMIC)"/>
            <person name="Jia N."/>
            <person name="Wang J."/>
            <person name="Shi W."/>
            <person name="Du L."/>
            <person name="Sun Y."/>
            <person name="Zhan W."/>
            <person name="Jiang J.F."/>
            <person name="Wang Q."/>
            <person name="Zhang B."/>
            <person name="Ji P."/>
            <person name="Bell-Sakyi L."/>
            <person name="Cui X.M."/>
            <person name="Yuan T.T."/>
            <person name="Jiang B.G."/>
            <person name="Yang W.F."/>
            <person name="Lam T.T."/>
            <person name="Chang Q.C."/>
            <person name="Ding S.J."/>
            <person name="Wang X.J."/>
            <person name="Zhu J.G."/>
            <person name="Ruan X.D."/>
            <person name="Zhao L."/>
            <person name="Wei J.T."/>
            <person name="Ye R.Z."/>
            <person name="Que T.C."/>
            <person name="Du C.H."/>
            <person name="Zhou Y.H."/>
            <person name="Cheng J.X."/>
            <person name="Dai P.F."/>
            <person name="Guo W.B."/>
            <person name="Han X.H."/>
            <person name="Huang E.J."/>
            <person name="Li L.F."/>
            <person name="Wei W."/>
            <person name="Gao Y.C."/>
            <person name="Liu J.Z."/>
            <person name="Shao H.Z."/>
            <person name="Wang X."/>
            <person name="Wang C.C."/>
            <person name="Yang T.C."/>
            <person name="Huo Q.B."/>
            <person name="Li W."/>
            <person name="Chen H.Y."/>
            <person name="Chen S.E."/>
            <person name="Zhou L.G."/>
            <person name="Ni X.B."/>
            <person name="Tian J.H."/>
            <person name="Sheng Y."/>
            <person name="Liu T."/>
            <person name="Pan Y.S."/>
            <person name="Xia L.Y."/>
            <person name="Li J."/>
            <person name="Zhao F."/>
            <person name="Cao W.C."/>
        </authorList>
    </citation>
    <scope>NUCLEOTIDE SEQUENCE</scope>
    <source>
        <strain evidence="3">Rsan-2018</strain>
    </source>
</reference>
<dbReference type="EMBL" id="JABSTV010001245">
    <property type="protein sequence ID" value="KAH7984322.1"/>
    <property type="molecule type" value="Genomic_DNA"/>
</dbReference>
<dbReference type="Gene3D" id="4.10.60.10">
    <property type="entry name" value="Zinc finger, CCHC-type"/>
    <property type="match status" value="1"/>
</dbReference>